<evidence type="ECO:0000313" key="3">
    <source>
        <dbReference type="RefSeq" id="XP_040486405.1"/>
    </source>
</evidence>
<protein>
    <submittedName>
        <fullName evidence="3">Tax1-binding protein 1 homolog</fullName>
    </submittedName>
</protein>
<reference evidence="3" key="1">
    <citation type="submission" date="2025-08" db="UniProtKB">
        <authorList>
            <consortium name="RefSeq"/>
        </authorList>
    </citation>
    <scope>IDENTIFICATION</scope>
    <source>
        <tissue evidence="3">Whole blood</tissue>
    </source>
</reference>
<feature type="region of interest" description="Disordered" evidence="1">
    <location>
        <begin position="50"/>
        <end position="76"/>
    </location>
</feature>
<keyword evidence="2" id="KW-1185">Reference proteome</keyword>
<organism evidence="2 3">
    <name type="scientific">Ursus maritimus</name>
    <name type="common">Polar bear</name>
    <name type="synonym">Thalarctos maritimus</name>
    <dbReference type="NCBI Taxonomy" id="29073"/>
    <lineage>
        <taxon>Eukaryota</taxon>
        <taxon>Metazoa</taxon>
        <taxon>Chordata</taxon>
        <taxon>Craniata</taxon>
        <taxon>Vertebrata</taxon>
        <taxon>Euteleostomi</taxon>
        <taxon>Mammalia</taxon>
        <taxon>Eutheria</taxon>
        <taxon>Laurasiatheria</taxon>
        <taxon>Carnivora</taxon>
        <taxon>Caniformia</taxon>
        <taxon>Ursidae</taxon>
        <taxon>Ursus</taxon>
    </lineage>
</organism>
<dbReference type="KEGG" id="umr:103664845"/>
<evidence type="ECO:0000313" key="2">
    <source>
        <dbReference type="Proteomes" id="UP000261680"/>
    </source>
</evidence>
<dbReference type="AlphaFoldDB" id="A0A8M1FV94"/>
<feature type="compositionally biased region" description="Basic and acidic residues" evidence="1">
    <location>
        <begin position="50"/>
        <end position="69"/>
    </location>
</feature>
<gene>
    <name evidence="3" type="primary">LOC103664845</name>
</gene>
<proteinExistence type="predicted"/>
<accession>A0A8M1FV94</accession>
<evidence type="ECO:0000256" key="1">
    <source>
        <dbReference type="SAM" id="MobiDB-lite"/>
    </source>
</evidence>
<dbReference type="Proteomes" id="UP000261680">
    <property type="component" value="Unplaced"/>
</dbReference>
<name>A0A8M1FV94_URSMA</name>
<dbReference type="GeneID" id="103664845"/>
<sequence>MELKWKEQVKTAGNATPALAEVEDNYKLQLAEKDKDKWSNFTIGKLLQREGTYKESRKSSSKENGRSEFPESSEDLTVSQHLLRAKWSCRCGVEIDSQCCSMVICMQHRKPDTEQMVLFTQMKSKGHL</sequence>
<dbReference type="RefSeq" id="XP_040486405.1">
    <property type="nucleotide sequence ID" value="XM_040630471.1"/>
</dbReference>